<dbReference type="PANTHER" id="PTHR45786">
    <property type="entry name" value="DNA BINDING PROTEIN-LIKE"/>
    <property type="match status" value="1"/>
</dbReference>
<dbReference type="Pfam" id="PF05970">
    <property type="entry name" value="PIF1"/>
    <property type="match status" value="1"/>
</dbReference>
<keyword evidence="1" id="KW-0067">ATP-binding</keyword>
<comment type="similarity">
    <text evidence="1">Belongs to the helicase family.</text>
</comment>
<feature type="domain" description="Helitron helicase-like" evidence="3">
    <location>
        <begin position="227"/>
        <end position="352"/>
    </location>
</feature>
<dbReference type="GO" id="GO:0000723">
    <property type="term" value="P:telomere maintenance"/>
    <property type="evidence" value="ECO:0007669"/>
    <property type="project" value="InterPro"/>
</dbReference>
<protein>
    <recommendedName>
        <fullName evidence="1">ATP-dependent DNA helicase</fullName>
        <ecNumber evidence="1">5.6.2.3</ecNumber>
    </recommendedName>
</protein>
<dbReference type="GO" id="GO:0006310">
    <property type="term" value="P:DNA recombination"/>
    <property type="evidence" value="ECO:0007669"/>
    <property type="project" value="UniProtKB-KW"/>
</dbReference>
<evidence type="ECO:0000259" key="2">
    <source>
        <dbReference type="Pfam" id="PF05970"/>
    </source>
</evidence>
<dbReference type="Pfam" id="PF14214">
    <property type="entry name" value="Helitron_like_N"/>
    <property type="match status" value="1"/>
</dbReference>
<dbReference type="AlphaFoldDB" id="A0A6L2KZD5"/>
<dbReference type="SUPFAM" id="SSF52540">
    <property type="entry name" value="P-loop containing nucleoside triphosphate hydrolases"/>
    <property type="match status" value="1"/>
</dbReference>
<keyword evidence="1" id="KW-0233">DNA recombination</keyword>
<evidence type="ECO:0000313" key="4">
    <source>
        <dbReference type="EMBL" id="GEU53274.1"/>
    </source>
</evidence>
<dbReference type="InterPro" id="IPR027417">
    <property type="entry name" value="P-loop_NTPase"/>
</dbReference>
<feature type="domain" description="DNA helicase Pif1-like DEAD-box helicase" evidence="2">
    <location>
        <begin position="494"/>
        <end position="568"/>
    </location>
</feature>
<dbReference type="GO" id="GO:0005524">
    <property type="term" value="F:ATP binding"/>
    <property type="evidence" value="ECO:0007669"/>
    <property type="project" value="UniProtKB-KW"/>
</dbReference>
<dbReference type="GO" id="GO:0006281">
    <property type="term" value="P:DNA repair"/>
    <property type="evidence" value="ECO:0007669"/>
    <property type="project" value="UniProtKB-KW"/>
</dbReference>
<dbReference type="SUPFAM" id="SSF50249">
    <property type="entry name" value="Nucleic acid-binding proteins"/>
    <property type="match status" value="1"/>
</dbReference>
<comment type="caution">
    <text evidence="4">The sequence shown here is derived from an EMBL/GenBank/DDBJ whole genome shotgun (WGS) entry which is preliminary data.</text>
</comment>
<dbReference type="EMBL" id="BKCJ010003148">
    <property type="protein sequence ID" value="GEU53274.1"/>
    <property type="molecule type" value="Genomic_DNA"/>
</dbReference>
<dbReference type="InterPro" id="IPR012340">
    <property type="entry name" value="NA-bd_OB-fold"/>
</dbReference>
<organism evidence="4">
    <name type="scientific">Tanacetum cinerariifolium</name>
    <name type="common">Dalmatian daisy</name>
    <name type="synonym">Chrysanthemum cinerariifolium</name>
    <dbReference type="NCBI Taxonomy" id="118510"/>
    <lineage>
        <taxon>Eukaryota</taxon>
        <taxon>Viridiplantae</taxon>
        <taxon>Streptophyta</taxon>
        <taxon>Embryophyta</taxon>
        <taxon>Tracheophyta</taxon>
        <taxon>Spermatophyta</taxon>
        <taxon>Magnoliopsida</taxon>
        <taxon>eudicotyledons</taxon>
        <taxon>Gunneridae</taxon>
        <taxon>Pentapetalae</taxon>
        <taxon>asterids</taxon>
        <taxon>campanulids</taxon>
        <taxon>Asterales</taxon>
        <taxon>Asteraceae</taxon>
        <taxon>Asteroideae</taxon>
        <taxon>Anthemideae</taxon>
        <taxon>Anthemidinae</taxon>
        <taxon>Tanacetum</taxon>
    </lineage>
</organism>
<dbReference type="GO" id="GO:0043139">
    <property type="term" value="F:5'-3' DNA helicase activity"/>
    <property type="evidence" value="ECO:0007669"/>
    <property type="project" value="UniProtKB-EC"/>
</dbReference>
<evidence type="ECO:0000259" key="3">
    <source>
        <dbReference type="Pfam" id="PF14214"/>
    </source>
</evidence>
<dbReference type="InterPro" id="IPR025476">
    <property type="entry name" value="Helitron_helicase-like"/>
</dbReference>
<gene>
    <name evidence="4" type="ORF">Tci_025252</name>
</gene>
<dbReference type="InterPro" id="IPR010285">
    <property type="entry name" value="DNA_helicase_pif1-like_DEAD"/>
</dbReference>
<keyword evidence="1 4" id="KW-0347">Helicase</keyword>
<dbReference type="PANTHER" id="PTHR45786:SF74">
    <property type="entry name" value="ATP-DEPENDENT DNA HELICASE"/>
    <property type="match status" value="1"/>
</dbReference>
<keyword evidence="1" id="KW-0234">DNA repair</keyword>
<proteinExistence type="inferred from homology"/>
<dbReference type="Gene3D" id="3.40.50.300">
    <property type="entry name" value="P-loop containing nucleotide triphosphate hydrolases"/>
    <property type="match status" value="1"/>
</dbReference>
<keyword evidence="1" id="KW-0227">DNA damage</keyword>
<name>A0A6L2KZD5_TANCI</name>
<sequence length="1023" mass="116525">MNSKEPFANTGVTAQSGDHEDNVSYIDLGNCDQQCRYCGCLFWYGERLKGNNYEPDFAMTSFGAKVDDSVNKGRGPYIFKVSAQIYHWIESLCPEEGDEPRFLHLLFRTTRDRCSAGKIPGLKIRLYNKGGVRGYELPPSFLLGGIVFEDEPKSQTNFDVIIEFRGGHPQRISKVHQSYMSLQYPLFFIFSQPGFYPNMVLKPRGGSGKGKKMSMNAYYKYQLHPRVRKNQKDLRSVYLLGMYDAVSRGDREGIEAGSMIMLPRTFTGGPRYMYSHYLDALAICRLLGNPRYFITFTCNVKWPEIKQYMASYLGLKPSDRADIVCKVFEQDVNDFIKFLKYEKPFGYVTAYNRVPNERFATLSYTSMGWPRCKSPIEVWTINGQVLPTYRVACEALDPPKLWAKHWYAMKEDIPAKVSEATGIPNYQVNTPELQHYILYKLETMLSGVGKYVKDFGLPLPSRRMLEDLKNKLLMEERNYKRDLLSQDVAQFVPKLNHDQKEISSLIINASEESRQELLFVYGHGGTGKTFMWKTIISSQRSQGKIVLAVASSGIASLLLPAGRTAHSRRCFEALDRTLGDLLSAPEILFGGKTVILGRLSTNIANNMRLLRSDLSDEERKWSEVFAKWLFDVGDCGIGDFDQQNDEDTFSITIPQEYCITPGEQGLSELINFIYDDATLKAPTACTLQEKAIVCPKNDITDKVDAKSLSLVKGLMKTYLSRYEAIPMSQTTIAALKLGQENCMLEAKVYRKWVSKTVPEMKPIAFCCILIDRENNAVQANIDLNKTNYFNMLLKPNTAYRISNFICEVTKPYQHTLENPVSLRFGKITTFEILTEKESEFPKHHSEFKAYNQLQSIVPYRDENNKMIYPILTGFGFIFKESSPSIPRVVISMTKVMDAPTLLASAEKNLKDPIEIRVDIVHPVPSDVFPAATVVWTLAQHGEAIRGIHGHLQGVPINEEMNALRFRMGMAEEENASLRGKIKTIEAIDTITRRQEKRARIKLERQLASVQESQQQDQENFRKL</sequence>
<comment type="catalytic activity">
    <reaction evidence="1">
        <text>ATP + H2O = ADP + phosphate + H(+)</text>
        <dbReference type="Rhea" id="RHEA:13065"/>
        <dbReference type="ChEBI" id="CHEBI:15377"/>
        <dbReference type="ChEBI" id="CHEBI:15378"/>
        <dbReference type="ChEBI" id="CHEBI:30616"/>
        <dbReference type="ChEBI" id="CHEBI:43474"/>
        <dbReference type="ChEBI" id="CHEBI:456216"/>
        <dbReference type="EC" id="5.6.2.3"/>
    </reaction>
</comment>
<accession>A0A6L2KZD5</accession>
<dbReference type="EC" id="5.6.2.3" evidence="1"/>
<keyword evidence="1" id="KW-0547">Nucleotide-binding</keyword>
<reference evidence="4" key="1">
    <citation type="journal article" date="2019" name="Sci. Rep.">
        <title>Draft genome of Tanacetum cinerariifolium, the natural source of mosquito coil.</title>
        <authorList>
            <person name="Yamashiro T."/>
            <person name="Shiraishi A."/>
            <person name="Satake H."/>
            <person name="Nakayama K."/>
        </authorList>
    </citation>
    <scope>NUCLEOTIDE SEQUENCE</scope>
</reference>
<keyword evidence="1" id="KW-0378">Hydrolase</keyword>
<comment type="cofactor">
    <cofactor evidence="1">
        <name>Mg(2+)</name>
        <dbReference type="ChEBI" id="CHEBI:18420"/>
    </cofactor>
</comment>
<dbReference type="GO" id="GO:0016787">
    <property type="term" value="F:hydrolase activity"/>
    <property type="evidence" value="ECO:0007669"/>
    <property type="project" value="UniProtKB-KW"/>
</dbReference>
<evidence type="ECO:0000256" key="1">
    <source>
        <dbReference type="RuleBase" id="RU363044"/>
    </source>
</evidence>
<dbReference type="Gene3D" id="2.40.50.140">
    <property type="entry name" value="Nucleic acid-binding proteins"/>
    <property type="match status" value="1"/>
</dbReference>